<protein>
    <submittedName>
        <fullName evidence="2">Pet127-domain-containing protein</fullName>
    </submittedName>
</protein>
<keyword evidence="1" id="KW-0175">Coiled coil</keyword>
<organism evidence="2 3">
    <name type="scientific">Metschnikowia bicuspidata</name>
    <dbReference type="NCBI Taxonomy" id="27322"/>
    <lineage>
        <taxon>Eukaryota</taxon>
        <taxon>Fungi</taxon>
        <taxon>Dikarya</taxon>
        <taxon>Ascomycota</taxon>
        <taxon>Saccharomycotina</taxon>
        <taxon>Pichiomycetes</taxon>
        <taxon>Metschnikowiaceae</taxon>
        <taxon>Metschnikowia</taxon>
    </lineage>
</organism>
<dbReference type="OrthoDB" id="10249045at2759"/>
<dbReference type="GO" id="GO:0005740">
    <property type="term" value="C:mitochondrial envelope"/>
    <property type="evidence" value="ECO:0007669"/>
    <property type="project" value="TreeGrafter"/>
</dbReference>
<gene>
    <name evidence="2" type="ORF">METBISCDRAFT_2898</name>
</gene>
<dbReference type="Proteomes" id="UP000268321">
    <property type="component" value="Unassembled WGS sequence"/>
</dbReference>
<keyword evidence="3" id="KW-1185">Reference proteome</keyword>
<dbReference type="PANTHER" id="PTHR31014:SF0">
    <property type="entry name" value="MITOCHONDRIAL TRANSLATION SYSTEM COMPONENT PET127-RELATED"/>
    <property type="match status" value="1"/>
</dbReference>
<name>A0A4P9ZH24_9ASCO</name>
<sequence>QAKKPAAEEIPRIAHGLDRVLFSPGVHFLQDPRTRIFNFTKYLEKIRPYDDFDSSKFPGFVSSSKDQTLLLEAIKQNKTYYSSTSSMTLTLIQFYLLLNNYTASLASEHRFNYPKFTRNALRMPLCLLVEPKGTNNEGNTVYSVTSDKSTDVEILLLALGHCLEALLTTEENEFAHYLIKSPNKTNALSGAAEGLVPEKAVNVYNYSSYGGFLMRSQLDCFDPRLPGNGTFDLKTRAACAIRYDQHPDSARTNYRISRSYGRIESFEREYSDLIKTGGLLKYGFQARIGQMDGIFIAYHSVNSFSGFQYLPLSEIDRVFYTDGRVQTTIETRHTAEQVLENDNIASFVAENQFKVSLAVWEEIMEVAVDDFKGTEHEGMPYRLIMKRETRLLRASRPLNMHANDALHESYMTVFAVPMTQSKIEKLQNFASQFKTSFRENLTQEQRLLNLLEAERKLNELNSEVVEDVPLLSYRIKTHYQAKNCTSLHHPYPASVREEAEWRYTIER</sequence>
<accession>A0A4P9ZH24</accession>
<dbReference type="PANTHER" id="PTHR31014">
    <property type="entry name" value="MITOCHONDRIAL TRANSLATION SYSTEM COMPONENT PET127-RELATED"/>
    <property type="match status" value="1"/>
</dbReference>
<dbReference type="Pfam" id="PF08634">
    <property type="entry name" value="Pet127"/>
    <property type="match status" value="1"/>
</dbReference>
<dbReference type="InterPro" id="IPR013943">
    <property type="entry name" value="Pet127"/>
</dbReference>
<dbReference type="EMBL" id="ML004431">
    <property type="protein sequence ID" value="RKP32424.1"/>
    <property type="molecule type" value="Genomic_DNA"/>
</dbReference>
<proteinExistence type="predicted"/>
<evidence type="ECO:0000313" key="3">
    <source>
        <dbReference type="Proteomes" id="UP000268321"/>
    </source>
</evidence>
<reference evidence="3" key="1">
    <citation type="journal article" date="2018" name="Nat. Microbiol.">
        <title>Leveraging single-cell genomics to expand the fungal tree of life.</title>
        <authorList>
            <person name="Ahrendt S.R."/>
            <person name="Quandt C.A."/>
            <person name="Ciobanu D."/>
            <person name="Clum A."/>
            <person name="Salamov A."/>
            <person name="Andreopoulos B."/>
            <person name="Cheng J.F."/>
            <person name="Woyke T."/>
            <person name="Pelin A."/>
            <person name="Henrissat B."/>
            <person name="Reynolds N.K."/>
            <person name="Benny G.L."/>
            <person name="Smith M.E."/>
            <person name="James T.Y."/>
            <person name="Grigoriev I.V."/>
        </authorList>
    </citation>
    <scope>NUCLEOTIDE SEQUENCE [LARGE SCALE GENOMIC DNA]</scope>
    <source>
        <strain evidence="3">Baker2002</strain>
    </source>
</reference>
<dbReference type="AlphaFoldDB" id="A0A4P9ZH24"/>
<evidence type="ECO:0000256" key="1">
    <source>
        <dbReference type="SAM" id="Coils"/>
    </source>
</evidence>
<feature type="non-terminal residue" evidence="2">
    <location>
        <position position="1"/>
    </location>
</feature>
<feature type="coiled-coil region" evidence="1">
    <location>
        <begin position="434"/>
        <end position="463"/>
    </location>
</feature>
<dbReference type="GO" id="GO:0000964">
    <property type="term" value="P:mitochondrial RNA 5'-end processing"/>
    <property type="evidence" value="ECO:0007669"/>
    <property type="project" value="TreeGrafter"/>
</dbReference>
<feature type="non-terminal residue" evidence="2">
    <location>
        <position position="507"/>
    </location>
</feature>
<evidence type="ECO:0000313" key="2">
    <source>
        <dbReference type="EMBL" id="RKP32424.1"/>
    </source>
</evidence>